<dbReference type="EMBL" id="ML014265">
    <property type="protein sequence ID" value="RKO99682.1"/>
    <property type="molecule type" value="Genomic_DNA"/>
</dbReference>
<protein>
    <submittedName>
        <fullName evidence="3">Uncharacterized protein</fullName>
    </submittedName>
</protein>
<feature type="coiled-coil region" evidence="1">
    <location>
        <begin position="269"/>
        <end position="322"/>
    </location>
</feature>
<feature type="coiled-coil region" evidence="1">
    <location>
        <begin position="681"/>
        <end position="708"/>
    </location>
</feature>
<feature type="compositionally biased region" description="Basic and acidic residues" evidence="2">
    <location>
        <begin position="154"/>
        <end position="184"/>
    </location>
</feature>
<dbReference type="STRING" id="1555241.A0A4P9X3S7"/>
<evidence type="ECO:0000313" key="3">
    <source>
        <dbReference type="EMBL" id="RKO99682.1"/>
    </source>
</evidence>
<evidence type="ECO:0000256" key="1">
    <source>
        <dbReference type="SAM" id="Coils"/>
    </source>
</evidence>
<feature type="coiled-coil region" evidence="1">
    <location>
        <begin position="896"/>
        <end position="923"/>
    </location>
</feature>
<organism evidence="3 4">
    <name type="scientific">Caulochytrium protostelioides</name>
    <dbReference type="NCBI Taxonomy" id="1555241"/>
    <lineage>
        <taxon>Eukaryota</taxon>
        <taxon>Fungi</taxon>
        <taxon>Fungi incertae sedis</taxon>
        <taxon>Chytridiomycota</taxon>
        <taxon>Chytridiomycota incertae sedis</taxon>
        <taxon>Chytridiomycetes</taxon>
        <taxon>Caulochytriales</taxon>
        <taxon>Caulochytriaceae</taxon>
        <taxon>Caulochytrium</taxon>
    </lineage>
</organism>
<keyword evidence="1" id="KW-0175">Coiled coil</keyword>
<dbReference type="Proteomes" id="UP000274922">
    <property type="component" value="Unassembled WGS sequence"/>
</dbReference>
<evidence type="ECO:0000256" key="2">
    <source>
        <dbReference type="SAM" id="MobiDB-lite"/>
    </source>
</evidence>
<gene>
    <name evidence="3" type="ORF">CXG81DRAFT_20256</name>
</gene>
<dbReference type="AlphaFoldDB" id="A0A4P9X3S7"/>
<accession>A0A4P9X3S7</accession>
<keyword evidence="4" id="KW-1185">Reference proteome</keyword>
<evidence type="ECO:0000313" key="4">
    <source>
        <dbReference type="Proteomes" id="UP000274922"/>
    </source>
</evidence>
<sequence>MGRSLQKLASAVTTPSLSRSGLQLHRERHRENGDDQQQTSQRPTYHATTSPSPITHNLGALEQTLFAPQNNSASVDTRKVVSLSPSEAGLSQPVREMEDFTSQTSHPWADRAKKPQKLIDASSLKPETPPHLDEGQLIESAESESSQRNQMMPTRDDHADHADNDHADENSTSKEYSEDWEHVKPAAPAVTGQRDVNDAREEPPSQAEVTRLSAGLDRSLSPPHSIINNSLHQNSGRHRNEEDTHFHSQLLNAGARKETRSGLSEFVPKSVYETAISELERENRRLQDDLTHTQRNQSYLRNADLSEQVKNLSTQLHDLKLQDDRRPFELIRQKQEWSSKSENDRTLMRELMEKVRLEAKEQAAAAAAEKTSINSESAIRVVSSAHAAPAFSASVKPLVPAVDAQEENSLLRRQISKVKSVVYDEVFSDPLLGDTILRFMSKNSTDMVKAIENYASGMSHMALDYASHVDSEVASHSPQPVEDLNGKTQWYVTKRSLALAEKVLRHLNHQGHFLVETVNVVCRLSESQRNASHEGQMARREQQTALDALRADAAMTTQALEARLVQQEDYIQSLEASLRQAEQTEQLRAKSQDELQQKLDIAEHSHQEEVKLRELLERQREHDRLTFKEEIQTLQDQIVDLEKRPAVTHKNQHDDRSEYIKDSKSTGSSLGPKVLDLQERYEKEKLHVSKAEVLIAELREQIRGLKQQISPHVPELNRQQHDHSLDINAAKIDLATMPEFVELLQRESATAAQIAELQAVITQQIHATDKIREERQVLATALAEARRHMAESEESWRSQLDDALSARGILDADRATLQSVLQHYKEQYDRIRGTSDLPFQEEGAEHPCDFLAHWKHLELVTNNLRAQLDETHKELAAALHDRDQTSADLDASLHHVELFQQQLVSLTEQCQELERQCSVVSDREKHAVSEAQIANQKLERLSQAYVKFLQSD</sequence>
<feature type="compositionally biased region" description="Polar residues" evidence="2">
    <location>
        <begin position="143"/>
        <end position="152"/>
    </location>
</feature>
<reference evidence="4" key="1">
    <citation type="journal article" date="2018" name="Nat. Microbiol.">
        <title>Leveraging single-cell genomics to expand the fungal tree of life.</title>
        <authorList>
            <person name="Ahrendt S.R."/>
            <person name="Quandt C.A."/>
            <person name="Ciobanu D."/>
            <person name="Clum A."/>
            <person name="Salamov A."/>
            <person name="Andreopoulos B."/>
            <person name="Cheng J.F."/>
            <person name="Woyke T."/>
            <person name="Pelin A."/>
            <person name="Henrissat B."/>
            <person name="Reynolds N.K."/>
            <person name="Benny G.L."/>
            <person name="Smith M.E."/>
            <person name="James T.Y."/>
            <person name="Grigoriev I.V."/>
        </authorList>
    </citation>
    <scope>NUCLEOTIDE SEQUENCE [LARGE SCALE GENOMIC DNA]</scope>
    <source>
        <strain evidence="4">ATCC 52028</strain>
    </source>
</reference>
<feature type="compositionally biased region" description="Polar residues" evidence="2">
    <location>
        <begin position="35"/>
        <end position="55"/>
    </location>
</feature>
<feature type="region of interest" description="Disordered" evidence="2">
    <location>
        <begin position="1"/>
        <end position="224"/>
    </location>
</feature>
<feature type="region of interest" description="Disordered" evidence="2">
    <location>
        <begin position="647"/>
        <end position="668"/>
    </location>
</feature>
<feature type="compositionally biased region" description="Basic and acidic residues" evidence="2">
    <location>
        <begin position="647"/>
        <end position="664"/>
    </location>
</feature>
<proteinExistence type="predicted"/>
<feature type="coiled-coil region" evidence="1">
    <location>
        <begin position="564"/>
        <end position="594"/>
    </location>
</feature>
<feature type="compositionally biased region" description="Polar residues" evidence="2">
    <location>
        <begin position="11"/>
        <end position="21"/>
    </location>
</feature>
<name>A0A4P9X3S7_9FUNG</name>
<feature type="compositionally biased region" description="Polar residues" evidence="2">
    <location>
        <begin position="66"/>
        <end position="75"/>
    </location>
</feature>